<evidence type="ECO:0000256" key="2">
    <source>
        <dbReference type="SAM" id="SignalP"/>
    </source>
</evidence>
<keyword evidence="1" id="KW-1133">Transmembrane helix</keyword>
<keyword evidence="2" id="KW-0732">Signal</keyword>
<evidence type="ECO:0000256" key="1">
    <source>
        <dbReference type="SAM" id="Phobius"/>
    </source>
</evidence>
<accession>A0A5B8VWG9</accession>
<sequence>MKRVSKIILFVIALGLMIGARQPVKAQCAQCAATVETNTKSGGNAAKGLNKGILFLLGAPYFAVAIGGYIWYKKYRRKNVNLNEMRHERLNLN</sequence>
<protein>
    <submittedName>
        <fullName evidence="3">Uncharacterized protein</fullName>
    </submittedName>
</protein>
<dbReference type="Proteomes" id="UP000321362">
    <property type="component" value="Chromosome"/>
</dbReference>
<keyword evidence="1" id="KW-0812">Transmembrane</keyword>
<keyword evidence="4" id="KW-1185">Reference proteome</keyword>
<dbReference type="RefSeq" id="WP_147053226.1">
    <property type="nucleotide sequence ID" value="NZ_CP042437.1"/>
</dbReference>
<dbReference type="AlphaFoldDB" id="A0A5B8VWG9"/>
<dbReference type="OrthoDB" id="678747at2"/>
<reference evidence="3 4" key="1">
    <citation type="journal article" date="2013" name="J. Microbiol.">
        <title>Mucilaginibacter ginsenosidivorax sp. nov., with ginsenoside converting activity isolated from sediment.</title>
        <authorList>
            <person name="Kim J.K."/>
            <person name="Choi T.E."/>
            <person name="Liu Q.M."/>
            <person name="Park H.Y."/>
            <person name="Yi T.H."/>
            <person name="Yoon M.H."/>
            <person name="Kim S.C."/>
            <person name="Im W.T."/>
        </authorList>
    </citation>
    <scope>NUCLEOTIDE SEQUENCE [LARGE SCALE GENOMIC DNA]</scope>
    <source>
        <strain evidence="3 4">KHI28</strain>
    </source>
</reference>
<feature type="transmembrane region" description="Helical" evidence="1">
    <location>
        <begin position="52"/>
        <end position="72"/>
    </location>
</feature>
<evidence type="ECO:0000313" key="3">
    <source>
        <dbReference type="EMBL" id="QEC76044.1"/>
    </source>
</evidence>
<evidence type="ECO:0000313" key="4">
    <source>
        <dbReference type="Proteomes" id="UP000321362"/>
    </source>
</evidence>
<feature type="signal peptide" evidence="2">
    <location>
        <begin position="1"/>
        <end position="26"/>
    </location>
</feature>
<name>A0A5B8VWG9_9SPHI</name>
<dbReference type="KEGG" id="mgk:FSB76_08825"/>
<organism evidence="3 4">
    <name type="scientific">Mucilaginibacter ginsenosidivorax</name>
    <dbReference type="NCBI Taxonomy" id="862126"/>
    <lineage>
        <taxon>Bacteria</taxon>
        <taxon>Pseudomonadati</taxon>
        <taxon>Bacteroidota</taxon>
        <taxon>Sphingobacteriia</taxon>
        <taxon>Sphingobacteriales</taxon>
        <taxon>Sphingobacteriaceae</taxon>
        <taxon>Mucilaginibacter</taxon>
    </lineage>
</organism>
<dbReference type="EMBL" id="CP042437">
    <property type="protein sequence ID" value="QEC76044.1"/>
    <property type="molecule type" value="Genomic_DNA"/>
</dbReference>
<feature type="chain" id="PRO_5023042974" evidence="2">
    <location>
        <begin position="27"/>
        <end position="93"/>
    </location>
</feature>
<keyword evidence="1" id="KW-0472">Membrane</keyword>
<gene>
    <name evidence="3" type="ORF">FSB76_08825</name>
</gene>
<proteinExistence type="predicted"/>